<dbReference type="PANTHER" id="PTHR33164:SF43">
    <property type="entry name" value="HTH-TYPE TRANSCRIPTIONAL REPRESSOR YETL"/>
    <property type="match status" value="1"/>
</dbReference>
<dbReference type="PROSITE" id="PS50995">
    <property type="entry name" value="HTH_MARR_2"/>
    <property type="match status" value="1"/>
</dbReference>
<sequence>MNQDAHTPDCFRSVEHKIGLACDRLPGCSRQHALLSQLLRHVQGRLHDRMHEVLREHGLNPVSFSALTMLYSAPDSVLNPSDLAQATSESRANVTRICDELVARGLLLRAHNDEDRRRIDLRLACDGAHLVESLLPVLQARVHSVYDVLQPHEKDQLETLLKRVLGALA</sequence>
<protein>
    <submittedName>
        <fullName evidence="2">MarR family transcriptional regulator</fullName>
    </submittedName>
</protein>
<dbReference type="SUPFAM" id="SSF46785">
    <property type="entry name" value="Winged helix' DNA-binding domain"/>
    <property type="match status" value="1"/>
</dbReference>
<dbReference type="EMBL" id="CP106753">
    <property type="protein sequence ID" value="UXY16033.1"/>
    <property type="molecule type" value="Genomic_DNA"/>
</dbReference>
<dbReference type="PANTHER" id="PTHR33164">
    <property type="entry name" value="TRANSCRIPTIONAL REGULATOR, MARR FAMILY"/>
    <property type="match status" value="1"/>
</dbReference>
<feature type="domain" description="HTH marR-type" evidence="1">
    <location>
        <begin position="32"/>
        <end position="166"/>
    </location>
</feature>
<evidence type="ECO:0000259" key="1">
    <source>
        <dbReference type="PROSITE" id="PS50995"/>
    </source>
</evidence>
<gene>
    <name evidence="2" type="ORF">N8I74_03150</name>
</gene>
<dbReference type="SMART" id="SM00347">
    <property type="entry name" value="HTH_MARR"/>
    <property type="match status" value="1"/>
</dbReference>
<dbReference type="InterPro" id="IPR036390">
    <property type="entry name" value="WH_DNA-bd_sf"/>
</dbReference>
<keyword evidence="3" id="KW-1185">Reference proteome</keyword>
<accession>A0ABY6DW09</accession>
<dbReference type="InterPro" id="IPR036388">
    <property type="entry name" value="WH-like_DNA-bd_sf"/>
</dbReference>
<dbReference type="Proteomes" id="UP001061302">
    <property type="component" value="Chromosome"/>
</dbReference>
<dbReference type="RefSeq" id="WP_263125470.1">
    <property type="nucleotide sequence ID" value="NZ_CP106753.1"/>
</dbReference>
<proteinExistence type="predicted"/>
<dbReference type="InterPro" id="IPR039422">
    <property type="entry name" value="MarR/SlyA-like"/>
</dbReference>
<dbReference type="InterPro" id="IPR000835">
    <property type="entry name" value="HTH_MarR-typ"/>
</dbReference>
<organism evidence="2 3">
    <name type="scientific">Chitiniphilus purpureus</name>
    <dbReference type="NCBI Taxonomy" id="2981137"/>
    <lineage>
        <taxon>Bacteria</taxon>
        <taxon>Pseudomonadati</taxon>
        <taxon>Pseudomonadota</taxon>
        <taxon>Betaproteobacteria</taxon>
        <taxon>Neisseriales</taxon>
        <taxon>Chitinibacteraceae</taxon>
        <taxon>Chitiniphilus</taxon>
    </lineage>
</organism>
<name>A0ABY6DW09_9NEIS</name>
<evidence type="ECO:0000313" key="2">
    <source>
        <dbReference type="EMBL" id="UXY16033.1"/>
    </source>
</evidence>
<dbReference type="Gene3D" id="1.10.10.10">
    <property type="entry name" value="Winged helix-like DNA-binding domain superfamily/Winged helix DNA-binding domain"/>
    <property type="match status" value="1"/>
</dbReference>
<dbReference type="Pfam" id="PF12802">
    <property type="entry name" value="MarR_2"/>
    <property type="match status" value="1"/>
</dbReference>
<reference evidence="2" key="1">
    <citation type="submission" date="2022-10" db="EMBL/GenBank/DDBJ databases">
        <title>Chitiniphilus purpureus sp. nov., a novel chitin-degrading bacterium isolated from crawfish pond sediment.</title>
        <authorList>
            <person name="Li K."/>
        </authorList>
    </citation>
    <scope>NUCLEOTIDE SEQUENCE</scope>
    <source>
        <strain evidence="2">CD1</strain>
    </source>
</reference>
<evidence type="ECO:0000313" key="3">
    <source>
        <dbReference type="Proteomes" id="UP001061302"/>
    </source>
</evidence>
<dbReference type="PRINTS" id="PR00598">
    <property type="entry name" value="HTHMARR"/>
</dbReference>